<evidence type="ECO:0000259" key="18">
    <source>
        <dbReference type="Pfam" id="PF13807"/>
    </source>
</evidence>
<dbReference type="EC" id="2.7.10.2" evidence="19"/>
<dbReference type="GO" id="GO:0005524">
    <property type="term" value="F:ATP binding"/>
    <property type="evidence" value="ECO:0007669"/>
    <property type="project" value="UniProtKB-KW"/>
</dbReference>
<dbReference type="PANTHER" id="PTHR32309">
    <property type="entry name" value="TYROSINE-PROTEIN KINASE"/>
    <property type="match status" value="1"/>
</dbReference>
<evidence type="ECO:0000256" key="5">
    <source>
        <dbReference type="ARBA" id="ARBA00022679"/>
    </source>
</evidence>
<evidence type="ECO:0000256" key="12">
    <source>
        <dbReference type="ARBA" id="ARBA00023137"/>
    </source>
</evidence>
<evidence type="ECO:0000313" key="20">
    <source>
        <dbReference type="Proteomes" id="UP000036959"/>
    </source>
</evidence>
<evidence type="ECO:0000256" key="4">
    <source>
        <dbReference type="ARBA" id="ARBA00022519"/>
    </source>
</evidence>
<dbReference type="GO" id="GO:0005886">
    <property type="term" value="C:plasma membrane"/>
    <property type="evidence" value="ECO:0007669"/>
    <property type="project" value="UniProtKB-SubCell"/>
</dbReference>
<keyword evidence="5 19" id="KW-0808">Transferase</keyword>
<reference evidence="20" key="1">
    <citation type="submission" date="2015-06" db="EMBL/GenBank/DDBJ databases">
        <title>Comparative genomics of Burkholderia leaf nodule symbionts.</title>
        <authorList>
            <person name="Carlier A."/>
            <person name="Eberl L."/>
            <person name="Pinto-Carbo M."/>
        </authorList>
    </citation>
    <scope>NUCLEOTIDE SEQUENCE [LARGE SCALE GENOMIC DNA]</scope>
    <source>
        <strain evidence="20">UZHbot4</strain>
    </source>
</reference>
<protein>
    <submittedName>
        <fullName evidence="19">Tyrosine-protein kinase Wzc</fullName>
        <ecNumber evidence="19">2.7.10.2</ecNumber>
    </submittedName>
</protein>
<dbReference type="InterPro" id="IPR025669">
    <property type="entry name" value="AAA_dom"/>
</dbReference>
<dbReference type="InterPro" id="IPR032807">
    <property type="entry name" value="GNVR"/>
</dbReference>
<evidence type="ECO:0000313" key="19">
    <source>
        <dbReference type="EMBL" id="KND60421.1"/>
    </source>
</evidence>
<dbReference type="Proteomes" id="UP000036959">
    <property type="component" value="Unassembled WGS sequence"/>
</dbReference>
<dbReference type="Pfam" id="PF02706">
    <property type="entry name" value="Wzz"/>
    <property type="match status" value="1"/>
</dbReference>
<evidence type="ECO:0000256" key="13">
    <source>
        <dbReference type="ARBA" id="ARBA00053015"/>
    </source>
</evidence>
<keyword evidence="4" id="KW-0997">Cell inner membrane</keyword>
<evidence type="ECO:0000256" key="14">
    <source>
        <dbReference type="SAM" id="MobiDB-lite"/>
    </source>
</evidence>
<dbReference type="Gene3D" id="3.40.50.300">
    <property type="entry name" value="P-loop containing nucleotide triphosphate hydrolases"/>
    <property type="match status" value="1"/>
</dbReference>
<keyword evidence="20" id="KW-1185">Reference proteome</keyword>
<evidence type="ECO:0000256" key="8">
    <source>
        <dbReference type="ARBA" id="ARBA00022777"/>
    </source>
</evidence>
<evidence type="ECO:0000256" key="1">
    <source>
        <dbReference type="ARBA" id="ARBA00004429"/>
    </source>
</evidence>
<evidence type="ECO:0000256" key="15">
    <source>
        <dbReference type="SAM" id="Phobius"/>
    </source>
</evidence>
<keyword evidence="8 19" id="KW-0418">Kinase</keyword>
<evidence type="ECO:0000256" key="7">
    <source>
        <dbReference type="ARBA" id="ARBA00022741"/>
    </source>
</evidence>
<comment type="subcellular location">
    <subcellularLocation>
        <location evidence="1">Cell inner membrane</location>
        <topology evidence="1">Multi-pass membrane protein</topology>
    </subcellularLocation>
</comment>
<evidence type="ECO:0000256" key="6">
    <source>
        <dbReference type="ARBA" id="ARBA00022692"/>
    </source>
</evidence>
<comment type="caution">
    <text evidence="19">The sequence shown here is derived from an EMBL/GenBank/DDBJ whole genome shotgun (WGS) entry which is preliminary data.</text>
</comment>
<dbReference type="NCBIfam" id="TIGR01007">
    <property type="entry name" value="eps_fam"/>
    <property type="match status" value="1"/>
</dbReference>
<keyword evidence="3" id="KW-1003">Cell membrane</keyword>
<evidence type="ECO:0000256" key="9">
    <source>
        <dbReference type="ARBA" id="ARBA00022840"/>
    </source>
</evidence>
<keyword evidence="12" id="KW-0829">Tyrosine-protein kinase</keyword>
<feature type="transmembrane region" description="Helical" evidence="15">
    <location>
        <begin position="44"/>
        <end position="62"/>
    </location>
</feature>
<dbReference type="EMBL" id="LFJJ01000063">
    <property type="protein sequence ID" value="KND60421.1"/>
    <property type="molecule type" value="Genomic_DNA"/>
</dbReference>
<evidence type="ECO:0000256" key="10">
    <source>
        <dbReference type="ARBA" id="ARBA00022989"/>
    </source>
</evidence>
<dbReference type="SUPFAM" id="SSF52540">
    <property type="entry name" value="P-loop containing nucleoside triphosphate hydrolases"/>
    <property type="match status" value="1"/>
</dbReference>
<gene>
    <name evidence="19" type="ORF">BVER_03876c</name>
</gene>
<dbReference type="Pfam" id="PF13614">
    <property type="entry name" value="AAA_31"/>
    <property type="match status" value="1"/>
</dbReference>
<comment type="catalytic activity">
    <reaction evidence="13">
        <text>L-tyrosyl-[protein] + ATP = O-phospho-L-tyrosyl-[protein] + ADP + H(+)</text>
        <dbReference type="Rhea" id="RHEA:10596"/>
        <dbReference type="Rhea" id="RHEA-COMP:10136"/>
        <dbReference type="Rhea" id="RHEA-COMP:20101"/>
        <dbReference type="ChEBI" id="CHEBI:15378"/>
        <dbReference type="ChEBI" id="CHEBI:30616"/>
        <dbReference type="ChEBI" id="CHEBI:46858"/>
        <dbReference type="ChEBI" id="CHEBI:61978"/>
        <dbReference type="ChEBI" id="CHEBI:456216"/>
    </reaction>
</comment>
<dbReference type="OrthoDB" id="9808257at2"/>
<proteinExistence type="inferred from homology"/>
<keyword evidence="6 15" id="KW-0812">Transmembrane</keyword>
<feature type="domain" description="Tyrosine-protein kinase G-rich" evidence="18">
    <location>
        <begin position="402"/>
        <end position="481"/>
    </location>
</feature>
<evidence type="ECO:0000256" key="11">
    <source>
        <dbReference type="ARBA" id="ARBA00023136"/>
    </source>
</evidence>
<organism evidence="19 20">
    <name type="scientific">Candidatus Burkholderia verschuerenii</name>
    <dbReference type="NCBI Taxonomy" id="242163"/>
    <lineage>
        <taxon>Bacteria</taxon>
        <taxon>Pseudomonadati</taxon>
        <taxon>Pseudomonadota</taxon>
        <taxon>Betaproteobacteria</taxon>
        <taxon>Burkholderiales</taxon>
        <taxon>Burkholderiaceae</taxon>
        <taxon>Burkholderia</taxon>
    </lineage>
</organism>
<dbReference type="AlphaFoldDB" id="A0A0L0MDP3"/>
<dbReference type="InterPro" id="IPR003856">
    <property type="entry name" value="LPS_length_determ_N"/>
</dbReference>
<evidence type="ECO:0000259" key="17">
    <source>
        <dbReference type="Pfam" id="PF13614"/>
    </source>
</evidence>
<evidence type="ECO:0000259" key="16">
    <source>
        <dbReference type="Pfam" id="PF02706"/>
    </source>
</evidence>
<dbReference type="Pfam" id="PF13807">
    <property type="entry name" value="GNVR"/>
    <property type="match status" value="1"/>
</dbReference>
<dbReference type="GO" id="GO:0004715">
    <property type="term" value="F:non-membrane spanning protein tyrosine kinase activity"/>
    <property type="evidence" value="ECO:0007669"/>
    <property type="project" value="UniProtKB-EC"/>
</dbReference>
<comment type="similarity">
    <text evidence="2">Belongs to the etk/wzc family.</text>
</comment>
<accession>A0A0L0MDP3</accession>
<feature type="domain" description="AAA" evidence="17">
    <location>
        <begin position="566"/>
        <end position="686"/>
    </location>
</feature>
<keyword evidence="7" id="KW-0547">Nucleotide-binding</keyword>
<dbReference type="PANTHER" id="PTHR32309:SF32">
    <property type="entry name" value="TYROSINE-PROTEIN KINASE ETK-RELATED"/>
    <property type="match status" value="1"/>
</dbReference>
<dbReference type="InterPro" id="IPR050445">
    <property type="entry name" value="Bact_polysacc_biosynth/exp"/>
</dbReference>
<dbReference type="CDD" id="cd05387">
    <property type="entry name" value="BY-kinase"/>
    <property type="match status" value="1"/>
</dbReference>
<feature type="region of interest" description="Disordered" evidence="14">
    <location>
        <begin position="82"/>
        <end position="102"/>
    </location>
</feature>
<name>A0A0L0MDP3_9BURK</name>
<dbReference type="InterPro" id="IPR027417">
    <property type="entry name" value="P-loop_NTPase"/>
</dbReference>
<dbReference type="Pfam" id="PF23607">
    <property type="entry name" value="WZC_N"/>
    <property type="match status" value="1"/>
</dbReference>
<keyword evidence="11 15" id="KW-0472">Membrane</keyword>
<keyword evidence="10 15" id="KW-1133">Transmembrane helix</keyword>
<dbReference type="InterPro" id="IPR005702">
    <property type="entry name" value="Wzc-like_C"/>
</dbReference>
<keyword evidence="9" id="KW-0067">ATP-binding</keyword>
<evidence type="ECO:0000256" key="3">
    <source>
        <dbReference type="ARBA" id="ARBA00022475"/>
    </source>
</evidence>
<dbReference type="PATRIC" id="fig|242163.4.peg.6080"/>
<sequence length="758" mass="83665">MRHNQSIRRMNEPEDLYYVQSSEREPDTMNLPSVFDVALDNKRMIAIVAACFVAVGALYSVLHAPVYRGDLVVQLEDSMSPPVTGPLNSQTAVPGGDTKSKTDGEIQLLESRTVLSQAVDNTHLFVDAKPHYFPLIGRWIAAHSDGLSSPGIFGLGGYAWGTESIDVPQFDVPQKMEDDKFYLRVLPGNKYQLDGKDLDKPVEGQVGKTLKFKTDAGEITLFVAKLEGRPGAEFDLKRQSRLVTIQDLQDQIDVKERGKESDIIGASYDGTDPVLVAGVLNEVGRQYLAQNVRRKTEEAQRSIDFLQSQIPLRAESLRRAEDDYNHTRAQLSSVSLGDEASMLLRQSVDADSQLAALRQKRLELSARYGPNHPDIQALNAQIADLGARSTMLNDRIKVRPMIEQDILRKTRDVQVNQQLYMTLQDNLQEMQLVKAGMAGSARIVDWAPIPEKPIWPRMLIVLPLSALAGLFIGFGAALLRSRLFRGVSDSRDIERTVGLDVYATVPNSVMQKRLEKRMDKTPGATTLLAACSPRDPAIESLRSFRAALQHMVGETVNNRVMFTSSRASVGKSFVAANSAALLASPNRRVLLVDADIRNGMIHHRLGLKRQYGFADLLESGDVQRAIQHTSIEYLDFISAGTEGMDADLLLQSPFLEKLLEELSSRYDIVVIDTPPTLEVADSASLAPNCASVFLVTLAGVTKMSELEESVKRLRQVGVTPTGSIFNRVTPTFGKYGYGEYGANRSTPAKGARVTPELR</sequence>
<evidence type="ECO:0000256" key="2">
    <source>
        <dbReference type="ARBA" id="ARBA00008883"/>
    </source>
</evidence>
<feature type="domain" description="Polysaccharide chain length determinant N-terminal" evidence="16">
    <location>
        <begin position="28"/>
        <end position="121"/>
    </location>
</feature>